<dbReference type="InterPro" id="IPR020846">
    <property type="entry name" value="MFS_dom"/>
</dbReference>
<dbReference type="GO" id="GO:0016020">
    <property type="term" value="C:membrane"/>
    <property type="evidence" value="ECO:0007669"/>
    <property type="project" value="UniProtKB-SubCell"/>
</dbReference>
<evidence type="ECO:0000256" key="5">
    <source>
        <dbReference type="ARBA" id="ARBA00023136"/>
    </source>
</evidence>
<accession>A0A7I8VF22</accession>
<sequence>MDQGGESGDDSEMEDSFSRSLCKKRLGLLLVSLAMTDFLIFMSLSVLAPFYPKEAESRKLSNTMSSLVFGVFSLVQFVVSPIFGKIALYTGVEFLFLVGLFVGGVSTIVFGLMEYVEDSFMFMSLSIIIRIFIALGCSASNTASLIIIARSWPSLLTTLVGILETSSALGYMVGPALGGALYSLGGFILPFIVLGSLLVIAIPISWLLLGKREKCEIVVENNNYGLMRSCCNFNFIAVSIAIVCCSLIWAFIDPILERRLNSLFSLSPTIVGLVFLLTSAAYALTAPFLGYVVDRRESLKIPFLFSGFLICAISFLLLAPSKWLGLENYNELWLCLLSLILLGIGSSLTIVPTFVLLLQSMTSHKGEMPKHSYVAGIWSCEFALGEFLGPVIAGSLVDRIGFSDCLNYIAIIPISMFILWIFMYFKMGRNSPLKTEVRVSTSEETLQSEGADETSSLLNEKSVHRTQIYT</sequence>
<evidence type="ECO:0000313" key="8">
    <source>
        <dbReference type="EMBL" id="CAD5114875.1"/>
    </source>
</evidence>
<evidence type="ECO:0000256" key="2">
    <source>
        <dbReference type="ARBA" id="ARBA00022448"/>
    </source>
</evidence>
<dbReference type="AlphaFoldDB" id="A0A7I8VF22"/>
<feature type="transmembrane region" description="Helical" evidence="6">
    <location>
        <begin position="119"/>
        <end position="148"/>
    </location>
</feature>
<dbReference type="PANTHER" id="PTHR23506:SF28">
    <property type="entry name" value="MFS-TYPE TRANSPORTER SLC18B1-LIKE PROTEIN"/>
    <property type="match status" value="1"/>
</dbReference>
<keyword evidence="9" id="KW-1185">Reference proteome</keyword>
<feature type="transmembrane region" description="Helical" evidence="6">
    <location>
        <begin position="331"/>
        <end position="359"/>
    </location>
</feature>
<keyword evidence="4 6" id="KW-1133">Transmembrane helix</keyword>
<evidence type="ECO:0000313" key="9">
    <source>
        <dbReference type="Proteomes" id="UP000549394"/>
    </source>
</evidence>
<evidence type="ECO:0000256" key="1">
    <source>
        <dbReference type="ARBA" id="ARBA00004141"/>
    </source>
</evidence>
<feature type="transmembrane region" description="Helical" evidence="6">
    <location>
        <begin position="94"/>
        <end position="113"/>
    </location>
</feature>
<feature type="transmembrane region" description="Helical" evidence="6">
    <location>
        <begin position="180"/>
        <end position="209"/>
    </location>
</feature>
<dbReference type="InterPro" id="IPR011701">
    <property type="entry name" value="MFS"/>
</dbReference>
<comment type="caution">
    <text evidence="8">The sequence shown here is derived from an EMBL/GenBank/DDBJ whole genome shotgun (WGS) entry which is preliminary data.</text>
</comment>
<feature type="transmembrane region" description="Helical" evidence="6">
    <location>
        <begin position="26"/>
        <end position="51"/>
    </location>
</feature>
<evidence type="ECO:0000259" key="7">
    <source>
        <dbReference type="PROSITE" id="PS50850"/>
    </source>
</evidence>
<dbReference type="InterPro" id="IPR036259">
    <property type="entry name" value="MFS_trans_sf"/>
</dbReference>
<comment type="subcellular location">
    <subcellularLocation>
        <location evidence="1">Membrane</location>
        <topology evidence="1">Multi-pass membrane protein</topology>
    </subcellularLocation>
</comment>
<gene>
    <name evidence="8" type="ORF">DGYR_LOCUS3678</name>
</gene>
<feature type="transmembrane region" description="Helical" evidence="6">
    <location>
        <begin position="155"/>
        <end position="174"/>
    </location>
</feature>
<dbReference type="SUPFAM" id="SSF103473">
    <property type="entry name" value="MFS general substrate transporter"/>
    <property type="match status" value="1"/>
</dbReference>
<feature type="transmembrane region" description="Helical" evidence="6">
    <location>
        <begin position="371"/>
        <end position="394"/>
    </location>
</feature>
<dbReference type="EMBL" id="CAJFCJ010000005">
    <property type="protein sequence ID" value="CAD5114875.1"/>
    <property type="molecule type" value="Genomic_DNA"/>
</dbReference>
<dbReference type="Gene3D" id="1.20.1250.20">
    <property type="entry name" value="MFS general substrate transporter like domains"/>
    <property type="match status" value="2"/>
</dbReference>
<keyword evidence="3 6" id="KW-0812">Transmembrane</keyword>
<protein>
    <submittedName>
        <fullName evidence="8">DgyrCDS3908</fullName>
    </submittedName>
</protein>
<reference evidence="8 9" key="1">
    <citation type="submission" date="2020-08" db="EMBL/GenBank/DDBJ databases">
        <authorList>
            <person name="Hejnol A."/>
        </authorList>
    </citation>
    <scope>NUCLEOTIDE SEQUENCE [LARGE SCALE GENOMIC DNA]</scope>
</reference>
<feature type="transmembrane region" description="Helical" evidence="6">
    <location>
        <begin position="406"/>
        <end position="425"/>
    </location>
</feature>
<keyword evidence="5 6" id="KW-0472">Membrane</keyword>
<feature type="transmembrane region" description="Helical" evidence="6">
    <location>
        <begin position="264"/>
        <end position="289"/>
    </location>
</feature>
<organism evidence="8 9">
    <name type="scientific">Dimorphilus gyrociliatus</name>
    <dbReference type="NCBI Taxonomy" id="2664684"/>
    <lineage>
        <taxon>Eukaryota</taxon>
        <taxon>Metazoa</taxon>
        <taxon>Spiralia</taxon>
        <taxon>Lophotrochozoa</taxon>
        <taxon>Annelida</taxon>
        <taxon>Polychaeta</taxon>
        <taxon>Polychaeta incertae sedis</taxon>
        <taxon>Dinophilidae</taxon>
        <taxon>Dimorphilus</taxon>
    </lineage>
</organism>
<feature type="transmembrane region" description="Helical" evidence="6">
    <location>
        <begin position="230"/>
        <end position="252"/>
    </location>
</feature>
<dbReference type="OrthoDB" id="446368at2759"/>
<dbReference type="Pfam" id="PF07690">
    <property type="entry name" value="MFS_1"/>
    <property type="match status" value="2"/>
</dbReference>
<feature type="transmembrane region" description="Helical" evidence="6">
    <location>
        <begin position="63"/>
        <end position="82"/>
    </location>
</feature>
<feature type="domain" description="Major facilitator superfamily (MFS) profile" evidence="7">
    <location>
        <begin position="29"/>
        <end position="431"/>
    </location>
</feature>
<proteinExistence type="predicted"/>
<dbReference type="PANTHER" id="PTHR23506">
    <property type="entry name" value="GH10249P"/>
    <property type="match status" value="1"/>
</dbReference>
<dbReference type="Proteomes" id="UP000549394">
    <property type="component" value="Unassembled WGS sequence"/>
</dbReference>
<evidence type="ECO:0000256" key="3">
    <source>
        <dbReference type="ARBA" id="ARBA00022692"/>
    </source>
</evidence>
<evidence type="ECO:0000256" key="6">
    <source>
        <dbReference type="SAM" id="Phobius"/>
    </source>
</evidence>
<dbReference type="PROSITE" id="PS50850">
    <property type="entry name" value="MFS"/>
    <property type="match status" value="1"/>
</dbReference>
<name>A0A7I8VF22_9ANNE</name>
<dbReference type="GO" id="GO:0022857">
    <property type="term" value="F:transmembrane transporter activity"/>
    <property type="evidence" value="ECO:0007669"/>
    <property type="project" value="InterPro"/>
</dbReference>
<keyword evidence="2" id="KW-0813">Transport</keyword>
<evidence type="ECO:0000256" key="4">
    <source>
        <dbReference type="ARBA" id="ARBA00022989"/>
    </source>
</evidence>
<feature type="transmembrane region" description="Helical" evidence="6">
    <location>
        <begin position="301"/>
        <end position="319"/>
    </location>
</feature>
<dbReference type="InterPro" id="IPR050930">
    <property type="entry name" value="MFS_Vesicular_Transporter"/>
</dbReference>